<reference evidence="3" key="1">
    <citation type="submission" date="2001-07" db="EMBL/GenBank/DDBJ databases">
        <title>Oryza sativa nipponbare(GA3) genomic DNA, chromosome 7, BAC clone:OJ1118_G09.</title>
        <authorList>
            <person name="Sasaki T."/>
            <person name="Matsumoto T."/>
            <person name="Yamamoto K."/>
        </authorList>
    </citation>
    <scope>NUCLEOTIDE SEQUENCE</scope>
</reference>
<dbReference type="Proteomes" id="UP000000763">
    <property type="component" value="Chromosome 7"/>
</dbReference>
<dbReference type="AlphaFoldDB" id="Q8GSG1"/>
<reference evidence="4" key="3">
    <citation type="journal article" date="2005" name="Nature">
        <title>The map-based sequence of the rice genome.</title>
        <authorList>
            <consortium name="International rice genome sequencing project (IRGSP)"/>
            <person name="Matsumoto T."/>
            <person name="Wu J."/>
            <person name="Kanamori H."/>
            <person name="Katayose Y."/>
            <person name="Fujisawa M."/>
            <person name="Namiki N."/>
            <person name="Mizuno H."/>
            <person name="Yamamoto K."/>
            <person name="Antonio B.A."/>
            <person name="Baba T."/>
            <person name="Sakata K."/>
            <person name="Nagamura Y."/>
            <person name="Aoki H."/>
            <person name="Arikawa K."/>
            <person name="Arita K."/>
            <person name="Bito T."/>
            <person name="Chiden Y."/>
            <person name="Fujitsuka N."/>
            <person name="Fukunaka R."/>
            <person name="Hamada M."/>
            <person name="Harada C."/>
            <person name="Hayashi A."/>
            <person name="Hijishita S."/>
            <person name="Honda M."/>
            <person name="Hosokawa S."/>
            <person name="Ichikawa Y."/>
            <person name="Idonuma A."/>
            <person name="Iijima M."/>
            <person name="Ikeda M."/>
            <person name="Ikeno M."/>
            <person name="Ito K."/>
            <person name="Ito S."/>
            <person name="Ito T."/>
            <person name="Ito Y."/>
            <person name="Ito Y."/>
            <person name="Iwabuchi A."/>
            <person name="Kamiya K."/>
            <person name="Karasawa W."/>
            <person name="Kurita K."/>
            <person name="Katagiri S."/>
            <person name="Kikuta A."/>
            <person name="Kobayashi H."/>
            <person name="Kobayashi N."/>
            <person name="Machita K."/>
            <person name="Maehara T."/>
            <person name="Masukawa M."/>
            <person name="Mizubayashi T."/>
            <person name="Mukai Y."/>
            <person name="Nagasaki H."/>
            <person name="Nagata Y."/>
            <person name="Naito S."/>
            <person name="Nakashima M."/>
            <person name="Nakama Y."/>
            <person name="Nakamichi Y."/>
            <person name="Nakamura M."/>
            <person name="Meguro A."/>
            <person name="Negishi M."/>
            <person name="Ohta I."/>
            <person name="Ohta T."/>
            <person name="Okamoto M."/>
            <person name="Ono N."/>
            <person name="Saji S."/>
            <person name="Sakaguchi M."/>
            <person name="Sakai K."/>
            <person name="Shibata M."/>
            <person name="Shimokawa T."/>
            <person name="Song J."/>
            <person name="Takazaki Y."/>
            <person name="Terasawa K."/>
            <person name="Tsugane M."/>
            <person name="Tsuji K."/>
            <person name="Ueda S."/>
            <person name="Waki K."/>
            <person name="Yamagata H."/>
            <person name="Yamamoto M."/>
            <person name="Yamamoto S."/>
            <person name="Yamane H."/>
            <person name="Yoshiki S."/>
            <person name="Yoshihara R."/>
            <person name="Yukawa K."/>
            <person name="Zhong H."/>
            <person name="Yano M."/>
            <person name="Yuan Q."/>
            <person name="Ouyang S."/>
            <person name="Liu J."/>
            <person name="Jones K.M."/>
            <person name="Gansberger K."/>
            <person name="Moffat K."/>
            <person name="Hill J."/>
            <person name="Bera J."/>
            <person name="Fadrosh D."/>
            <person name="Jin S."/>
            <person name="Johri S."/>
            <person name="Kim M."/>
            <person name="Overton L."/>
            <person name="Reardon M."/>
            <person name="Tsitrin T."/>
            <person name="Vuong H."/>
            <person name="Weaver B."/>
            <person name="Ciecko A."/>
            <person name="Tallon L."/>
            <person name="Jackson J."/>
            <person name="Pai G."/>
            <person name="Aken S.V."/>
            <person name="Utterback T."/>
            <person name="Reidmuller S."/>
            <person name="Feldblyum T."/>
            <person name="Hsiao J."/>
            <person name="Zismann V."/>
            <person name="Iobst S."/>
            <person name="de Vazeille A.R."/>
            <person name="Buell C.R."/>
            <person name="Ying K."/>
            <person name="Li Y."/>
            <person name="Lu T."/>
            <person name="Huang Y."/>
            <person name="Zhao Q."/>
            <person name="Feng Q."/>
            <person name="Zhang L."/>
            <person name="Zhu J."/>
            <person name="Weng Q."/>
            <person name="Mu J."/>
            <person name="Lu Y."/>
            <person name="Fan D."/>
            <person name="Liu Y."/>
            <person name="Guan J."/>
            <person name="Zhang Y."/>
            <person name="Yu S."/>
            <person name="Liu X."/>
            <person name="Zhang Y."/>
            <person name="Hong G."/>
            <person name="Han B."/>
            <person name="Choisne N."/>
            <person name="Demange N."/>
            <person name="Orjeda G."/>
            <person name="Samain S."/>
            <person name="Cattolico L."/>
            <person name="Pelletier E."/>
            <person name="Couloux A."/>
            <person name="Segurens B."/>
            <person name="Wincker P."/>
            <person name="D'Hont A."/>
            <person name="Scarpelli C."/>
            <person name="Weissenbach J."/>
            <person name="Salanoubat M."/>
            <person name="Quetier F."/>
            <person name="Yu Y."/>
            <person name="Kim H.R."/>
            <person name="Rambo T."/>
            <person name="Currie J."/>
            <person name="Collura K."/>
            <person name="Luo M."/>
            <person name="Yang T."/>
            <person name="Ammiraju J.S.S."/>
            <person name="Engler F."/>
            <person name="Soderlund C."/>
            <person name="Wing R.A."/>
            <person name="Palmer L.E."/>
            <person name="de la Bastide M."/>
            <person name="Spiegel L."/>
            <person name="Nascimento L."/>
            <person name="Zutavern T."/>
            <person name="O'Shaughnessy A."/>
            <person name="Dike S."/>
            <person name="Dedhia N."/>
            <person name="Preston R."/>
            <person name="Balija V."/>
            <person name="McCombie W.R."/>
            <person name="Chow T."/>
            <person name="Chen H."/>
            <person name="Chung M."/>
            <person name="Chen C."/>
            <person name="Shaw J."/>
            <person name="Wu H."/>
            <person name="Hsiao K."/>
            <person name="Chao Y."/>
            <person name="Chu M."/>
            <person name="Cheng C."/>
            <person name="Hour A."/>
            <person name="Lee P."/>
            <person name="Lin S."/>
            <person name="Lin Y."/>
            <person name="Liou J."/>
            <person name="Liu S."/>
            <person name="Hsing Y."/>
            <person name="Raghuvanshi S."/>
            <person name="Mohanty A."/>
            <person name="Bharti A.K."/>
            <person name="Gaur A."/>
            <person name="Gupta V."/>
            <person name="Kumar D."/>
            <person name="Ravi V."/>
            <person name="Vij S."/>
            <person name="Kapur A."/>
            <person name="Khurana P."/>
            <person name="Khurana P."/>
            <person name="Khurana J.P."/>
            <person name="Tyagi A.K."/>
            <person name="Gaikwad K."/>
            <person name="Singh A."/>
            <person name="Dalal V."/>
            <person name="Srivastava S."/>
            <person name="Dixit A."/>
            <person name="Pal A.K."/>
            <person name="Ghazi I.A."/>
            <person name="Yadav M."/>
            <person name="Pandit A."/>
            <person name="Bhargava A."/>
            <person name="Sureshbabu K."/>
            <person name="Batra K."/>
            <person name="Sharma T.R."/>
            <person name="Mohapatra T."/>
            <person name="Singh N.K."/>
            <person name="Messing J."/>
            <person name="Nelson A.B."/>
            <person name="Fuks G."/>
            <person name="Kavchok S."/>
            <person name="Keizer G."/>
            <person name="Linton E."/>
            <person name="Llaca V."/>
            <person name="Song R."/>
            <person name="Tanyolac B."/>
            <person name="Young S."/>
            <person name="Ho-Il K."/>
            <person name="Hahn J.H."/>
            <person name="Sangsakoo G."/>
            <person name="Vanavichit A."/>
            <person name="de Mattos Luiz.A.T."/>
            <person name="Zimmer P.D."/>
            <person name="Malone G."/>
            <person name="Dellagostin O."/>
            <person name="de Oliveira A.C."/>
            <person name="Bevan M."/>
            <person name="Bancroft I."/>
            <person name="Minx P."/>
            <person name="Cordum H."/>
            <person name="Wilson R."/>
            <person name="Cheng Z."/>
            <person name="Jin W."/>
            <person name="Jiang J."/>
            <person name="Leong S.A."/>
            <person name="Iwama H."/>
            <person name="Gojobori T."/>
            <person name="Itoh T."/>
            <person name="Niimura Y."/>
            <person name="Fujii Y."/>
            <person name="Habara T."/>
            <person name="Sakai H."/>
            <person name="Sato Y."/>
            <person name="Wilson G."/>
            <person name="Kumar K."/>
            <person name="McCouch S."/>
            <person name="Juretic N."/>
            <person name="Hoen D."/>
            <person name="Wright S."/>
            <person name="Bruskiewich R."/>
            <person name="Bureau T."/>
            <person name="Miyao A."/>
            <person name="Hirochika H."/>
            <person name="Nishikawa T."/>
            <person name="Kadowaki K."/>
            <person name="Sugiura M."/>
            <person name="Burr B."/>
            <person name="Sasaki T."/>
        </authorList>
    </citation>
    <scope>NUCLEOTIDE SEQUENCE [LARGE SCALE GENOMIC DNA]</scope>
    <source>
        <strain evidence="4">cv. Nipponbare</strain>
    </source>
</reference>
<sequence>MNSFAAEATAAGSGETSLETSAARAPEGGEVEADEVEEAEGSEGGVVGGGHVDEAEVRERLAVNHAGGALRDAVKHLVRQRAVSVGGGEELGFGIHIRFGIRLRRGKAKIFCPPHVTSDIRAHI</sequence>
<evidence type="ECO:0000313" key="4">
    <source>
        <dbReference type="Proteomes" id="UP000000763"/>
    </source>
</evidence>
<proteinExistence type="predicted"/>
<evidence type="ECO:0000256" key="1">
    <source>
        <dbReference type="SAM" id="MobiDB-lite"/>
    </source>
</evidence>
<reference evidence="4" key="4">
    <citation type="journal article" date="2008" name="Nucleic Acids Res.">
        <title>The rice annotation project database (RAP-DB): 2008 update.</title>
        <authorList>
            <consortium name="The rice annotation project (RAP)"/>
        </authorList>
    </citation>
    <scope>GENOME REANNOTATION</scope>
    <source>
        <strain evidence="4">cv. Nipponbare</strain>
    </source>
</reference>
<evidence type="ECO:0000313" key="2">
    <source>
        <dbReference type="EMBL" id="BAC16162.1"/>
    </source>
</evidence>
<gene>
    <name evidence="2" type="primary">OJ1513_F02.121</name>
    <name evidence="3" type="synonym">OJ1118_G09.128</name>
</gene>
<evidence type="ECO:0000313" key="3">
    <source>
        <dbReference type="EMBL" id="BAC22303.1"/>
    </source>
</evidence>
<feature type="compositionally biased region" description="Acidic residues" evidence="1">
    <location>
        <begin position="29"/>
        <end position="41"/>
    </location>
</feature>
<feature type="region of interest" description="Disordered" evidence="1">
    <location>
        <begin position="1"/>
        <end position="51"/>
    </location>
</feature>
<feature type="compositionally biased region" description="Low complexity" evidence="1">
    <location>
        <begin position="1"/>
        <end position="17"/>
    </location>
</feature>
<name>Q8GSG1_ORYSJ</name>
<dbReference type="EMBL" id="AP005244">
    <property type="protein sequence ID" value="BAC16162.1"/>
    <property type="molecule type" value="Genomic_DNA"/>
</dbReference>
<protein>
    <submittedName>
        <fullName evidence="2">Uncharacterized protein</fullName>
    </submittedName>
</protein>
<reference evidence="2" key="2">
    <citation type="submission" date="2002-05" db="EMBL/GenBank/DDBJ databases">
        <title>Oryza sativa nipponbare(GA3) genomic DNA, chromosome 7, BAC clone:OJ1513_F02.</title>
        <authorList>
            <person name="Sasaki T."/>
            <person name="Matsumoto T."/>
            <person name="Katayose Y."/>
        </authorList>
    </citation>
    <scope>NUCLEOTIDE SEQUENCE</scope>
</reference>
<organism evidence="2 4">
    <name type="scientific">Oryza sativa subsp. japonica</name>
    <name type="common">Rice</name>
    <dbReference type="NCBI Taxonomy" id="39947"/>
    <lineage>
        <taxon>Eukaryota</taxon>
        <taxon>Viridiplantae</taxon>
        <taxon>Streptophyta</taxon>
        <taxon>Embryophyta</taxon>
        <taxon>Tracheophyta</taxon>
        <taxon>Spermatophyta</taxon>
        <taxon>Magnoliopsida</taxon>
        <taxon>Liliopsida</taxon>
        <taxon>Poales</taxon>
        <taxon>Poaceae</taxon>
        <taxon>BOP clade</taxon>
        <taxon>Oryzoideae</taxon>
        <taxon>Oryzeae</taxon>
        <taxon>Oryzinae</taxon>
        <taxon>Oryza</taxon>
        <taxon>Oryza sativa</taxon>
    </lineage>
</organism>
<accession>Q8GSG1</accession>
<dbReference type="EMBL" id="AP003874">
    <property type="protein sequence ID" value="BAC22303.1"/>
    <property type="molecule type" value="Genomic_DNA"/>
</dbReference>